<dbReference type="InterPro" id="IPR035976">
    <property type="entry name" value="Sushi/SCR/CCP_sf"/>
</dbReference>
<dbReference type="AlphaFoldDB" id="A0A8C4R485"/>
<dbReference type="Ensembl" id="ENSEBUT00000025432.1">
    <property type="protein sequence ID" value="ENSEBUP00000024856.1"/>
    <property type="gene ID" value="ENSEBUG00000015344.1"/>
</dbReference>
<dbReference type="GeneTree" id="ENSGT00930000152741"/>
<feature type="domain" description="Sushi" evidence="2">
    <location>
        <begin position="100"/>
        <end position="158"/>
    </location>
</feature>
<reference evidence="3" key="2">
    <citation type="submission" date="2025-09" db="UniProtKB">
        <authorList>
            <consortium name="Ensembl"/>
        </authorList>
    </citation>
    <scope>IDENTIFICATION</scope>
</reference>
<dbReference type="InterPro" id="IPR000436">
    <property type="entry name" value="Sushi_SCR_CCP_dom"/>
</dbReference>
<dbReference type="SUPFAM" id="SSF57535">
    <property type="entry name" value="Complement control module/SCR domain"/>
    <property type="match status" value="3"/>
</dbReference>
<reference evidence="3" key="1">
    <citation type="submission" date="2025-08" db="UniProtKB">
        <authorList>
            <consortium name="Ensembl"/>
        </authorList>
    </citation>
    <scope>IDENTIFICATION</scope>
</reference>
<protein>
    <recommendedName>
        <fullName evidence="2">Sushi domain-containing protein</fullName>
    </recommendedName>
</protein>
<evidence type="ECO:0000313" key="3">
    <source>
        <dbReference type="Ensembl" id="ENSEBUP00000024856.1"/>
    </source>
</evidence>
<accession>A0A8C4R485</accession>
<name>A0A8C4R485_EPTBU</name>
<organism evidence="3 4">
    <name type="scientific">Eptatretus burgeri</name>
    <name type="common">Inshore hagfish</name>
    <dbReference type="NCBI Taxonomy" id="7764"/>
    <lineage>
        <taxon>Eukaryota</taxon>
        <taxon>Metazoa</taxon>
        <taxon>Chordata</taxon>
        <taxon>Craniata</taxon>
        <taxon>Vertebrata</taxon>
        <taxon>Cyclostomata</taxon>
        <taxon>Myxini</taxon>
        <taxon>Myxiniformes</taxon>
        <taxon>Myxinidae</taxon>
        <taxon>Eptatretinae</taxon>
        <taxon>Eptatretus</taxon>
    </lineage>
</organism>
<dbReference type="CDD" id="cd00033">
    <property type="entry name" value="CCP"/>
    <property type="match status" value="1"/>
</dbReference>
<dbReference type="Gene3D" id="2.10.70.10">
    <property type="entry name" value="Complement Module, domain 1"/>
    <property type="match status" value="3"/>
</dbReference>
<dbReference type="Pfam" id="PF00084">
    <property type="entry name" value="Sushi"/>
    <property type="match status" value="1"/>
</dbReference>
<evidence type="ECO:0000259" key="2">
    <source>
        <dbReference type="Pfam" id="PF00084"/>
    </source>
</evidence>
<sequence>MQFINNSFVHRVPEGEKVNFDCKRGTSAPDLTRVCTGGVINLPTCQERCRTWLINRGGMHSSVKGLWLPEISVKCPAHHVTYTDAIRCSNTGPEADIQCCPEHPQIPHGNLTVERPMNEHNRSVTIQARATCTRTTRLVGSEVITCRGSRWPTEMVSCQSGDFKRKQTLLWNVSLPHDAPHCMVTKEELNSRFLVVPGRYERYKKVKWYNPTTYNYAFPLNMYVTFHCEDGTEQLLMSSSAHCDLEKIDLPLCGSVSDLTCQVSDQLLKRNNLLSLHKYQHTYVEHDLTYKIPEGDTVNFVCKAGSGTSNLTQTCTYGSIHLPTCEKDVKNEQILQWNISLSEDAECME</sequence>
<keyword evidence="4" id="KW-1185">Reference proteome</keyword>
<evidence type="ECO:0000256" key="1">
    <source>
        <dbReference type="ARBA" id="ARBA00023157"/>
    </source>
</evidence>
<dbReference type="Proteomes" id="UP000694388">
    <property type="component" value="Unplaced"/>
</dbReference>
<evidence type="ECO:0000313" key="4">
    <source>
        <dbReference type="Proteomes" id="UP000694388"/>
    </source>
</evidence>
<proteinExistence type="predicted"/>
<keyword evidence="1" id="KW-1015">Disulfide bond</keyword>